<keyword evidence="6" id="KW-1185">Reference proteome</keyword>
<reference evidence="5" key="2">
    <citation type="submission" date="2021-01" db="UniProtKB">
        <authorList>
            <consortium name="EnsemblMetazoa"/>
        </authorList>
    </citation>
    <scope>IDENTIFICATION</scope>
</reference>
<dbReference type="InParanoid" id="A0A7M7NUT3"/>
<sequence>MVQFNDFDLEPQGTDGAYYDSLRVYHALTNSFDDATQRARLSGSSLPDNFSSIGSYLWLRFTSDGSETKKGFSLLASAVEPVETRLSLVPILSSTLASLSAIAIIMLFVWLVCRRKRLKHVSSEGIAASREPRESPGIKNNPTFESSNVHDLRKSDVADCHGGDDPYMALTTPHNSPTFQVYQTLSKVNSQGDGYEVPVNGSNGSEFQIRPETDYETTHKYQDPDIVGRNIPQYESHINVLQEMSKTDAETPHEYENMNV</sequence>
<evidence type="ECO:0000256" key="1">
    <source>
        <dbReference type="ARBA" id="ARBA00023157"/>
    </source>
</evidence>
<feature type="transmembrane region" description="Helical" evidence="3">
    <location>
        <begin position="91"/>
        <end position="113"/>
    </location>
</feature>
<evidence type="ECO:0000313" key="5">
    <source>
        <dbReference type="EnsemblMetazoa" id="XP_030839652"/>
    </source>
</evidence>
<dbReference type="CDD" id="cd00041">
    <property type="entry name" value="CUB"/>
    <property type="match status" value="1"/>
</dbReference>
<dbReference type="Proteomes" id="UP000007110">
    <property type="component" value="Unassembled WGS sequence"/>
</dbReference>
<organism evidence="5 6">
    <name type="scientific">Strongylocentrotus purpuratus</name>
    <name type="common">Purple sea urchin</name>
    <dbReference type="NCBI Taxonomy" id="7668"/>
    <lineage>
        <taxon>Eukaryota</taxon>
        <taxon>Metazoa</taxon>
        <taxon>Echinodermata</taxon>
        <taxon>Eleutherozoa</taxon>
        <taxon>Echinozoa</taxon>
        <taxon>Echinoidea</taxon>
        <taxon>Euechinoidea</taxon>
        <taxon>Echinacea</taxon>
        <taxon>Camarodonta</taxon>
        <taxon>Echinidea</taxon>
        <taxon>Strongylocentrotidae</taxon>
        <taxon>Strongylocentrotus</taxon>
    </lineage>
</organism>
<dbReference type="OrthoDB" id="6369184at2759"/>
<evidence type="ECO:0000256" key="2">
    <source>
        <dbReference type="PROSITE-ProRule" id="PRU00059"/>
    </source>
</evidence>
<evidence type="ECO:0000256" key="3">
    <source>
        <dbReference type="SAM" id="Phobius"/>
    </source>
</evidence>
<dbReference type="Gene3D" id="2.60.120.290">
    <property type="entry name" value="Spermadhesin, CUB domain"/>
    <property type="match status" value="1"/>
</dbReference>
<dbReference type="Pfam" id="PF00431">
    <property type="entry name" value="CUB"/>
    <property type="match status" value="1"/>
</dbReference>
<keyword evidence="1" id="KW-1015">Disulfide bond</keyword>
<evidence type="ECO:0000259" key="4">
    <source>
        <dbReference type="PROSITE" id="PS01180"/>
    </source>
</evidence>
<accession>A0A7M7NUT3</accession>
<comment type="caution">
    <text evidence="2">Lacks conserved residue(s) required for the propagation of feature annotation.</text>
</comment>
<dbReference type="RefSeq" id="XP_030839652.1">
    <property type="nucleotide sequence ID" value="XM_030983792.1"/>
</dbReference>
<dbReference type="PROSITE" id="PS01180">
    <property type="entry name" value="CUB"/>
    <property type="match status" value="1"/>
</dbReference>
<dbReference type="KEGG" id="spu:105441707"/>
<dbReference type="InterPro" id="IPR035914">
    <property type="entry name" value="Sperma_CUB_dom_sf"/>
</dbReference>
<name>A0A7M7NUT3_STRPU</name>
<keyword evidence="3" id="KW-0812">Transmembrane</keyword>
<protein>
    <recommendedName>
        <fullName evidence="4">CUB domain-containing protein</fullName>
    </recommendedName>
</protein>
<reference evidence="6" key="1">
    <citation type="submission" date="2015-02" db="EMBL/GenBank/DDBJ databases">
        <title>Genome sequencing for Strongylocentrotus purpuratus.</title>
        <authorList>
            <person name="Murali S."/>
            <person name="Liu Y."/>
            <person name="Vee V."/>
            <person name="English A."/>
            <person name="Wang M."/>
            <person name="Skinner E."/>
            <person name="Han Y."/>
            <person name="Muzny D.M."/>
            <person name="Worley K.C."/>
            <person name="Gibbs R.A."/>
        </authorList>
    </citation>
    <scope>NUCLEOTIDE SEQUENCE</scope>
</reference>
<feature type="domain" description="CUB" evidence="4">
    <location>
        <begin position="1"/>
        <end position="79"/>
    </location>
</feature>
<dbReference type="SUPFAM" id="SSF49854">
    <property type="entry name" value="Spermadhesin, CUB domain"/>
    <property type="match status" value="1"/>
</dbReference>
<evidence type="ECO:0000313" key="6">
    <source>
        <dbReference type="Proteomes" id="UP000007110"/>
    </source>
</evidence>
<dbReference type="EnsemblMetazoa" id="XM_030983792">
    <property type="protein sequence ID" value="XP_030839652"/>
    <property type="gene ID" value="LOC105441707"/>
</dbReference>
<dbReference type="InterPro" id="IPR000859">
    <property type="entry name" value="CUB_dom"/>
</dbReference>
<dbReference type="AlphaFoldDB" id="A0A7M7NUT3"/>
<keyword evidence="3" id="KW-0472">Membrane</keyword>
<keyword evidence="3" id="KW-1133">Transmembrane helix</keyword>
<proteinExistence type="predicted"/>
<dbReference type="GeneID" id="105441707"/>